<dbReference type="Gene3D" id="2.40.70.10">
    <property type="entry name" value="Acid Proteases"/>
    <property type="match status" value="1"/>
</dbReference>
<dbReference type="STRING" id="27342.A0A0H2R3I8"/>
<dbReference type="OrthoDB" id="5535068at2759"/>
<organism evidence="1 2">
    <name type="scientific">Schizopora paradoxa</name>
    <dbReference type="NCBI Taxonomy" id="27342"/>
    <lineage>
        <taxon>Eukaryota</taxon>
        <taxon>Fungi</taxon>
        <taxon>Dikarya</taxon>
        <taxon>Basidiomycota</taxon>
        <taxon>Agaricomycotina</taxon>
        <taxon>Agaricomycetes</taxon>
        <taxon>Hymenochaetales</taxon>
        <taxon>Schizoporaceae</taxon>
        <taxon>Schizopora</taxon>
    </lineage>
</organism>
<evidence type="ECO:0008006" key="3">
    <source>
        <dbReference type="Google" id="ProtNLM"/>
    </source>
</evidence>
<sequence>NLIEAILDTGSMLNICNSKTWKTTIQYPMDVTQGINMNDANGGEGKLRGLVKKVPIGLGTILTFANIYVGEHVPFDLLLGRPWQRGNYISIDERPEGTYLI</sequence>
<protein>
    <recommendedName>
        <fullName evidence="3">Aspartic peptidase DDI1-type domain-containing protein</fullName>
    </recommendedName>
</protein>
<dbReference type="CDD" id="cd00303">
    <property type="entry name" value="retropepsin_like"/>
    <property type="match status" value="1"/>
</dbReference>
<feature type="non-terminal residue" evidence="1">
    <location>
        <position position="1"/>
    </location>
</feature>
<keyword evidence="2" id="KW-1185">Reference proteome</keyword>
<accession>A0A0H2R3I8</accession>
<reference evidence="1 2" key="1">
    <citation type="submission" date="2015-04" db="EMBL/GenBank/DDBJ databases">
        <title>Complete genome sequence of Schizopora paradoxa KUC8140, a cosmopolitan wood degrader in East Asia.</title>
        <authorList>
            <consortium name="DOE Joint Genome Institute"/>
            <person name="Min B."/>
            <person name="Park H."/>
            <person name="Jang Y."/>
            <person name="Kim J.-J."/>
            <person name="Kim K.H."/>
            <person name="Pangilinan J."/>
            <person name="Lipzen A."/>
            <person name="Riley R."/>
            <person name="Grigoriev I.V."/>
            <person name="Spatafora J.W."/>
            <person name="Choi I.-G."/>
        </authorList>
    </citation>
    <scope>NUCLEOTIDE SEQUENCE [LARGE SCALE GENOMIC DNA]</scope>
    <source>
        <strain evidence="1 2">KUC8140</strain>
    </source>
</reference>
<dbReference type="EMBL" id="KQ086782">
    <property type="protein sequence ID" value="KLO04018.1"/>
    <property type="molecule type" value="Genomic_DNA"/>
</dbReference>
<dbReference type="AlphaFoldDB" id="A0A0H2R3I8"/>
<evidence type="ECO:0000313" key="1">
    <source>
        <dbReference type="EMBL" id="KLO04018.1"/>
    </source>
</evidence>
<dbReference type="Proteomes" id="UP000053477">
    <property type="component" value="Unassembled WGS sequence"/>
</dbReference>
<proteinExistence type="predicted"/>
<dbReference type="InParanoid" id="A0A0H2R3I8"/>
<name>A0A0H2R3I8_9AGAM</name>
<feature type="non-terminal residue" evidence="1">
    <location>
        <position position="101"/>
    </location>
</feature>
<dbReference type="InterPro" id="IPR021109">
    <property type="entry name" value="Peptidase_aspartic_dom_sf"/>
</dbReference>
<gene>
    <name evidence="1" type="ORF">SCHPADRAFT_789787</name>
</gene>
<dbReference type="SUPFAM" id="SSF50630">
    <property type="entry name" value="Acid proteases"/>
    <property type="match status" value="1"/>
</dbReference>
<evidence type="ECO:0000313" key="2">
    <source>
        <dbReference type="Proteomes" id="UP000053477"/>
    </source>
</evidence>